<evidence type="ECO:0000256" key="1">
    <source>
        <dbReference type="ARBA" id="ARBA00022450"/>
    </source>
</evidence>
<dbReference type="InterPro" id="IPR036291">
    <property type="entry name" value="NAD(P)-bd_dom_sf"/>
</dbReference>
<dbReference type="Pfam" id="PF07993">
    <property type="entry name" value="NAD_binding_4"/>
    <property type="match status" value="1"/>
</dbReference>
<evidence type="ECO:0000256" key="2">
    <source>
        <dbReference type="ARBA" id="ARBA00022553"/>
    </source>
</evidence>
<dbReference type="InterPro" id="IPR013120">
    <property type="entry name" value="FAR_NAD-bd"/>
</dbReference>
<dbReference type="InterPro" id="IPR051414">
    <property type="entry name" value="Adenylate-forming_Reductase"/>
</dbReference>
<dbReference type="PROSITE" id="PS00455">
    <property type="entry name" value="AMP_BINDING"/>
    <property type="match status" value="1"/>
</dbReference>
<dbReference type="InterPro" id="IPR020845">
    <property type="entry name" value="AMP-binding_CS"/>
</dbReference>
<keyword evidence="2" id="KW-0597">Phosphoprotein</keyword>
<accession>A0A6A5WBP2</accession>
<feature type="region of interest" description="Disordered" evidence="3">
    <location>
        <begin position="1015"/>
        <end position="1040"/>
    </location>
</feature>
<dbReference type="InterPro" id="IPR042099">
    <property type="entry name" value="ANL_N_sf"/>
</dbReference>
<dbReference type="PANTHER" id="PTHR43439">
    <property type="entry name" value="PHENYLACETATE-COENZYME A LIGASE"/>
    <property type="match status" value="1"/>
</dbReference>
<name>A0A6A5WBP2_9PLEO</name>
<dbReference type="Proteomes" id="UP000799779">
    <property type="component" value="Unassembled WGS sequence"/>
</dbReference>
<evidence type="ECO:0000313" key="7">
    <source>
        <dbReference type="Proteomes" id="UP000799779"/>
    </source>
</evidence>
<evidence type="ECO:0000259" key="4">
    <source>
        <dbReference type="Pfam" id="PF00501"/>
    </source>
</evidence>
<keyword evidence="7" id="KW-1185">Reference proteome</keyword>
<sequence length="1066" mass="118644">MADFNEVKYLSCRLANYFAYNFGPRTPDCRCVALLASSSVTFMLIWLSLLRAGYEVLLVAPRSLPTAITHLLKSSSSFLIIHDAEHEHTVTVARNIATELLQTSLFKIPWSSLSALIEDPLPLSLPSTTAFRRPSMADLAFYFHSSGTTGVPKLIPQTHNGAVGVLPLLQSPPALGPRIATFTATPLYSGGIADLLRAWSAASPLWIFPEHRAPIIGSTILSVVTQIDNLSGGRSWRLGYLSCVPFVLENLVETPRLKERLVTMDAVGVGGAALPKALGDRLVRDSLRLVSRFGSSECGFLLSSSRNYDNDNGWDVLRVPVASGLEFRNLEGGDGKCELIVRDHWPMVSTATHAARPFNTHDVFFPDELVQGAWKYGGRSDTQITLSTGKKFDPVPIEDALRECSLVEDVIAIGNNRPFAAAIFIPSLKYNSKEDERKPGDIWEHVKWVNERSQIHAKIGEQCWIVLNEKQRKRVRRNLKGGAVRSEIEKDFKEELAQIYGINNTVAREGKMVKPVLHSPEDVAAKIKLIVHEFVDSTLHRGEDFDFFDAGIDSAMSIQMRRKICDLLPEEKRKKVPANVIYACGTVKLLVNFVREMFNSPMSDHEGRDSDEKLTKHQEMVSVVEQYVSAQRNLLEKAKSHLLYRPMERNQKNQGRTVLLTGATGFLGVHILNLLIHDPSVARIFVCIRGSHLAPYEEQQERARARVTSAMAFHKFAPEKCRDEEKQIVYVPFFLTEPDLGLPVEVYTTLVEETTHVIHAAWEVNFSLPFKTFASQIEGTVNMFNLLVLSLQYKNSCNHSPHYTPCIMFCSSVASVANMQWTSSAKPLSADPGDAADLGYGQSKWATESVLKNLAQRNSDISVSILRIGQLSGSTTTGIWNMKEAWPLMIDASLKIVGKQNRWADGPSKTEPPLDWLPVDIAAKGISGHMKLDGGAGIRVLQVFNDGSSSPTWTAAQSWILAWANGRGLSSTVVSPGYWLRRIEDSPAEHQAKALVSLWRKNWLKSGSGQGEFHKPKANMEITQLDLKSPRNERVASRDGKTEDDIKISEGYVKIILDWIARSKDR</sequence>
<organism evidence="6 7">
    <name type="scientific">Amniculicola lignicola CBS 123094</name>
    <dbReference type="NCBI Taxonomy" id="1392246"/>
    <lineage>
        <taxon>Eukaryota</taxon>
        <taxon>Fungi</taxon>
        <taxon>Dikarya</taxon>
        <taxon>Ascomycota</taxon>
        <taxon>Pezizomycotina</taxon>
        <taxon>Dothideomycetes</taxon>
        <taxon>Pleosporomycetidae</taxon>
        <taxon>Pleosporales</taxon>
        <taxon>Amniculicolaceae</taxon>
        <taxon>Amniculicola</taxon>
    </lineage>
</organism>
<dbReference type="AlphaFoldDB" id="A0A6A5WBP2"/>
<dbReference type="SUPFAM" id="SSF56801">
    <property type="entry name" value="Acetyl-CoA synthetase-like"/>
    <property type="match status" value="1"/>
</dbReference>
<proteinExistence type="predicted"/>
<reference evidence="6" key="1">
    <citation type="journal article" date="2020" name="Stud. Mycol.">
        <title>101 Dothideomycetes genomes: a test case for predicting lifestyles and emergence of pathogens.</title>
        <authorList>
            <person name="Haridas S."/>
            <person name="Albert R."/>
            <person name="Binder M."/>
            <person name="Bloem J."/>
            <person name="Labutti K."/>
            <person name="Salamov A."/>
            <person name="Andreopoulos B."/>
            <person name="Baker S."/>
            <person name="Barry K."/>
            <person name="Bills G."/>
            <person name="Bluhm B."/>
            <person name="Cannon C."/>
            <person name="Castanera R."/>
            <person name="Culley D."/>
            <person name="Daum C."/>
            <person name="Ezra D."/>
            <person name="Gonzalez J."/>
            <person name="Henrissat B."/>
            <person name="Kuo A."/>
            <person name="Liang C."/>
            <person name="Lipzen A."/>
            <person name="Lutzoni F."/>
            <person name="Magnuson J."/>
            <person name="Mondo S."/>
            <person name="Nolan M."/>
            <person name="Ohm R."/>
            <person name="Pangilinan J."/>
            <person name="Park H.-J."/>
            <person name="Ramirez L."/>
            <person name="Alfaro M."/>
            <person name="Sun H."/>
            <person name="Tritt A."/>
            <person name="Yoshinaga Y."/>
            <person name="Zwiers L.-H."/>
            <person name="Turgeon B."/>
            <person name="Goodwin S."/>
            <person name="Spatafora J."/>
            <person name="Crous P."/>
            <person name="Grigoriev I."/>
        </authorList>
    </citation>
    <scope>NUCLEOTIDE SEQUENCE</scope>
    <source>
        <strain evidence="6">CBS 123094</strain>
    </source>
</reference>
<dbReference type="OrthoDB" id="429813at2759"/>
<dbReference type="Pfam" id="PF00501">
    <property type="entry name" value="AMP-binding"/>
    <property type="match status" value="1"/>
</dbReference>
<dbReference type="InterPro" id="IPR000873">
    <property type="entry name" value="AMP-dep_synth/lig_dom"/>
</dbReference>
<feature type="domain" description="Thioester reductase (TE)" evidence="5">
    <location>
        <begin position="660"/>
        <end position="925"/>
    </location>
</feature>
<protein>
    <submittedName>
        <fullName evidence="6">Acetyl-CoA synthetase-like protein</fullName>
    </submittedName>
</protein>
<dbReference type="Gene3D" id="3.40.50.720">
    <property type="entry name" value="NAD(P)-binding Rossmann-like Domain"/>
    <property type="match status" value="1"/>
</dbReference>
<dbReference type="Pfam" id="PF23562">
    <property type="entry name" value="AMP-binding_C_3"/>
    <property type="match status" value="1"/>
</dbReference>
<evidence type="ECO:0000259" key="5">
    <source>
        <dbReference type="Pfam" id="PF07993"/>
    </source>
</evidence>
<dbReference type="SUPFAM" id="SSF51735">
    <property type="entry name" value="NAD(P)-binding Rossmann-fold domains"/>
    <property type="match status" value="1"/>
</dbReference>
<dbReference type="PANTHER" id="PTHR43439:SF2">
    <property type="entry name" value="ENZYME, PUTATIVE (JCVI)-RELATED"/>
    <property type="match status" value="1"/>
</dbReference>
<keyword evidence="1" id="KW-0596">Phosphopantetheine</keyword>
<dbReference type="EMBL" id="ML977647">
    <property type="protein sequence ID" value="KAF1995036.1"/>
    <property type="molecule type" value="Genomic_DNA"/>
</dbReference>
<feature type="compositionally biased region" description="Basic and acidic residues" evidence="3">
    <location>
        <begin position="1028"/>
        <end position="1040"/>
    </location>
</feature>
<gene>
    <name evidence="6" type="ORF">P154DRAFT_612335</name>
</gene>
<dbReference type="Gene3D" id="3.40.50.12780">
    <property type="entry name" value="N-terminal domain of ligase-like"/>
    <property type="match status" value="1"/>
</dbReference>
<feature type="domain" description="AMP-dependent synthetase/ligase" evidence="4">
    <location>
        <begin position="4"/>
        <end position="304"/>
    </location>
</feature>
<evidence type="ECO:0000256" key="3">
    <source>
        <dbReference type="SAM" id="MobiDB-lite"/>
    </source>
</evidence>
<evidence type="ECO:0000313" key="6">
    <source>
        <dbReference type="EMBL" id="KAF1995036.1"/>
    </source>
</evidence>